<sequence length="32" mass="3649">MTLKHSIAYVMSTTCVLGRGGWTIGERFDDRF</sequence>
<dbReference type="AlphaFoldDB" id="A0A2X3EKB2"/>
<name>A0A2X3EKB2_KLEPN</name>
<keyword evidence="1" id="KW-0808">Transferase</keyword>
<dbReference type="Proteomes" id="UP000251721">
    <property type="component" value="Unassembled WGS sequence"/>
</dbReference>
<proteinExistence type="predicted"/>
<protein>
    <submittedName>
        <fullName evidence="1">Thymidylate kinase</fullName>
    </submittedName>
</protein>
<dbReference type="GO" id="GO:0016301">
    <property type="term" value="F:kinase activity"/>
    <property type="evidence" value="ECO:0007669"/>
    <property type="project" value="UniProtKB-KW"/>
</dbReference>
<evidence type="ECO:0000313" key="2">
    <source>
        <dbReference type="Proteomes" id="UP000251721"/>
    </source>
</evidence>
<organism evidence="1 2">
    <name type="scientific">Klebsiella pneumoniae</name>
    <dbReference type="NCBI Taxonomy" id="573"/>
    <lineage>
        <taxon>Bacteria</taxon>
        <taxon>Pseudomonadati</taxon>
        <taxon>Pseudomonadota</taxon>
        <taxon>Gammaproteobacteria</taxon>
        <taxon>Enterobacterales</taxon>
        <taxon>Enterobacteriaceae</taxon>
        <taxon>Klebsiella/Raoultella group</taxon>
        <taxon>Klebsiella</taxon>
        <taxon>Klebsiella pneumoniae complex</taxon>
    </lineage>
</organism>
<keyword evidence="1" id="KW-0418">Kinase</keyword>
<accession>A0A2X3EKB2</accession>
<gene>
    <name evidence="1" type="ORF">NCTC13465_00377</name>
</gene>
<reference evidence="1 2" key="1">
    <citation type="submission" date="2018-06" db="EMBL/GenBank/DDBJ databases">
        <authorList>
            <consortium name="Pathogen Informatics"/>
            <person name="Doyle S."/>
        </authorList>
    </citation>
    <scope>NUCLEOTIDE SEQUENCE [LARGE SCALE GENOMIC DNA]</scope>
    <source>
        <strain evidence="1 2">NCTC13465</strain>
    </source>
</reference>
<dbReference type="EMBL" id="UAWQ01000003">
    <property type="protein sequence ID" value="SQC37003.1"/>
    <property type="molecule type" value="Genomic_DNA"/>
</dbReference>
<evidence type="ECO:0000313" key="1">
    <source>
        <dbReference type="EMBL" id="SQC37003.1"/>
    </source>
</evidence>